<evidence type="ECO:0000256" key="9">
    <source>
        <dbReference type="SAM" id="Phobius"/>
    </source>
</evidence>
<dbReference type="InterPro" id="IPR050352">
    <property type="entry name" value="ABCG_transporters"/>
</dbReference>
<dbReference type="InParanoid" id="A0A067R385"/>
<dbReference type="GO" id="GO:0005886">
    <property type="term" value="C:plasma membrane"/>
    <property type="evidence" value="ECO:0007669"/>
    <property type="project" value="TreeGrafter"/>
</dbReference>
<dbReference type="PROSITE" id="PS50893">
    <property type="entry name" value="ABC_TRANSPORTER_2"/>
    <property type="match status" value="1"/>
</dbReference>
<dbReference type="SMART" id="SM00382">
    <property type="entry name" value="AAA"/>
    <property type="match status" value="1"/>
</dbReference>
<evidence type="ECO:0000256" key="6">
    <source>
        <dbReference type="ARBA" id="ARBA00022840"/>
    </source>
</evidence>
<gene>
    <name evidence="11" type="ORF">L798_13745</name>
</gene>
<dbReference type="EMBL" id="KK853032">
    <property type="protein sequence ID" value="KDR12258.1"/>
    <property type="molecule type" value="Genomic_DNA"/>
</dbReference>
<dbReference type="OMA" id="MAVTYWM"/>
<evidence type="ECO:0000256" key="8">
    <source>
        <dbReference type="ARBA" id="ARBA00023136"/>
    </source>
</evidence>
<dbReference type="InterPro" id="IPR017871">
    <property type="entry name" value="ABC_transporter-like_CS"/>
</dbReference>
<evidence type="ECO:0000256" key="7">
    <source>
        <dbReference type="ARBA" id="ARBA00022989"/>
    </source>
</evidence>
<keyword evidence="6 11" id="KW-0067">ATP-binding</keyword>
<dbReference type="GO" id="GO:0140359">
    <property type="term" value="F:ABC-type transporter activity"/>
    <property type="evidence" value="ECO:0007669"/>
    <property type="project" value="InterPro"/>
</dbReference>
<dbReference type="FunCoup" id="A0A067R385">
    <property type="interactions" value="68"/>
</dbReference>
<dbReference type="PROSITE" id="PS00211">
    <property type="entry name" value="ABC_TRANSPORTER_1"/>
    <property type="match status" value="1"/>
</dbReference>
<dbReference type="FunFam" id="3.40.50.300:FF:001077">
    <property type="entry name" value="Uncharacterized protein, isoform A"/>
    <property type="match status" value="1"/>
</dbReference>
<organism evidence="11 12">
    <name type="scientific">Zootermopsis nevadensis</name>
    <name type="common">Dampwood termite</name>
    <dbReference type="NCBI Taxonomy" id="136037"/>
    <lineage>
        <taxon>Eukaryota</taxon>
        <taxon>Metazoa</taxon>
        <taxon>Ecdysozoa</taxon>
        <taxon>Arthropoda</taxon>
        <taxon>Hexapoda</taxon>
        <taxon>Insecta</taxon>
        <taxon>Pterygota</taxon>
        <taxon>Neoptera</taxon>
        <taxon>Polyneoptera</taxon>
        <taxon>Dictyoptera</taxon>
        <taxon>Blattodea</taxon>
        <taxon>Blattoidea</taxon>
        <taxon>Termitoidae</taxon>
        <taxon>Termopsidae</taxon>
        <taxon>Zootermopsis</taxon>
    </lineage>
</organism>
<dbReference type="SUPFAM" id="SSF52540">
    <property type="entry name" value="P-loop containing nucleoside triphosphate hydrolases"/>
    <property type="match status" value="1"/>
</dbReference>
<feature type="transmembrane region" description="Helical" evidence="9">
    <location>
        <begin position="473"/>
        <end position="499"/>
    </location>
</feature>
<sequence length="650" mass="72788">MPCFTSRQNNSSEQLAEETKSIMDVEFKDLSFTVKPRPWSGKGLQKCVLKSVSGKFASGKLSAIMGPSGAGKSSLLNAVSGYRTLGVTGTLCTNGESRDNRIFHKLSCYITQEDLIQPLLTVQEIMMVAARLKLPGHTPEKRRLNAVHEVLNDLGLFENKNTRTEMLSGGQKKRLSIALELINNPPVFFLDEPTSGLDNVTARQVVQLLRRLARQGRTIVCTIHQPSASLFQLFDHVYIVSQGLCVYQGTTQNLVPFLSSVGLHCPTHYNPADFVIEVTDGDKQNITTLSKAICNGQVSWTQTIPLTTKEDETNEDTTGKTEERHSLCFQTKEVDVTASGSKGADTSSDGSSSDLHCIVTYRRMSQVKDLNYPTSTWFQFWALFRRMMLQISRSRMALQLQIVHHVLCALMIGIVAYKNASDGSEMFKHVKFCMSVILFHSYTWCMAPVLLFPNEVKLMKREYFNRWYGLNPFYMALTLSKIPIQVLLSMIFLTLVYFLNGLPAEWYRFFLFSLVAIIVCLVAEGLGLAIGSVFNVTNGCAVGPMVVAPFLGLAVYGFDFAEKISWVMNALMKTSFMRCGIVALVLTVFGLDRADLDCNDIYCHFKKPKVVLRMLDIDNSSVWTEIAALLGIMIVFRSLCYFGLRWRVAT</sequence>
<dbReference type="Proteomes" id="UP000027135">
    <property type="component" value="Unassembled WGS sequence"/>
</dbReference>
<protein>
    <submittedName>
        <fullName evidence="11">ATP-binding cassette sub-family G member 1</fullName>
    </submittedName>
</protein>
<feature type="transmembrane region" description="Helical" evidence="9">
    <location>
        <begin position="536"/>
        <end position="558"/>
    </location>
</feature>
<dbReference type="Pfam" id="PF01061">
    <property type="entry name" value="ABC2_membrane"/>
    <property type="match status" value="1"/>
</dbReference>
<dbReference type="eggNOG" id="KOG0061">
    <property type="taxonomic scope" value="Eukaryota"/>
</dbReference>
<feature type="transmembrane region" description="Helical" evidence="9">
    <location>
        <begin position="622"/>
        <end position="644"/>
    </location>
</feature>
<keyword evidence="5" id="KW-0547">Nucleotide-binding</keyword>
<keyword evidence="12" id="KW-1185">Reference proteome</keyword>
<dbReference type="InterPro" id="IPR013525">
    <property type="entry name" value="ABC2_TM"/>
</dbReference>
<keyword evidence="7 9" id="KW-1133">Transmembrane helix</keyword>
<evidence type="ECO:0000313" key="12">
    <source>
        <dbReference type="Proteomes" id="UP000027135"/>
    </source>
</evidence>
<evidence type="ECO:0000256" key="5">
    <source>
        <dbReference type="ARBA" id="ARBA00022741"/>
    </source>
</evidence>
<comment type="similarity">
    <text evidence="2">Belongs to the ABC transporter superfamily. ABCG family. Eye pigment precursor importer (TC 3.A.1.204) subfamily.</text>
</comment>
<feature type="transmembrane region" description="Helical" evidence="9">
    <location>
        <begin position="570"/>
        <end position="591"/>
    </location>
</feature>
<dbReference type="AlphaFoldDB" id="A0A067R385"/>
<dbReference type="GO" id="GO:0005524">
    <property type="term" value="F:ATP binding"/>
    <property type="evidence" value="ECO:0007669"/>
    <property type="project" value="UniProtKB-KW"/>
</dbReference>
<reference evidence="11 12" key="1">
    <citation type="journal article" date="2014" name="Nat. Commun.">
        <title>Molecular traces of alternative social organization in a termite genome.</title>
        <authorList>
            <person name="Terrapon N."/>
            <person name="Li C."/>
            <person name="Robertson H.M."/>
            <person name="Ji L."/>
            <person name="Meng X."/>
            <person name="Booth W."/>
            <person name="Chen Z."/>
            <person name="Childers C.P."/>
            <person name="Glastad K.M."/>
            <person name="Gokhale K."/>
            <person name="Gowin J."/>
            <person name="Gronenberg W."/>
            <person name="Hermansen R.A."/>
            <person name="Hu H."/>
            <person name="Hunt B.G."/>
            <person name="Huylmans A.K."/>
            <person name="Khalil S.M."/>
            <person name="Mitchell R.D."/>
            <person name="Munoz-Torres M.C."/>
            <person name="Mustard J.A."/>
            <person name="Pan H."/>
            <person name="Reese J.T."/>
            <person name="Scharf M.E."/>
            <person name="Sun F."/>
            <person name="Vogel H."/>
            <person name="Xiao J."/>
            <person name="Yang W."/>
            <person name="Yang Z."/>
            <person name="Yang Z."/>
            <person name="Zhou J."/>
            <person name="Zhu J."/>
            <person name="Brent C.S."/>
            <person name="Elsik C.G."/>
            <person name="Goodisman M.A."/>
            <person name="Liberles D.A."/>
            <person name="Roe R.M."/>
            <person name="Vargo E.L."/>
            <person name="Vilcinskas A."/>
            <person name="Wang J."/>
            <person name="Bornberg-Bauer E."/>
            <person name="Korb J."/>
            <person name="Zhang G."/>
            <person name="Liebig J."/>
        </authorList>
    </citation>
    <scope>NUCLEOTIDE SEQUENCE [LARGE SCALE GENOMIC DNA]</scope>
    <source>
        <tissue evidence="11">Whole organism</tissue>
    </source>
</reference>
<keyword evidence="3" id="KW-0813">Transport</keyword>
<feature type="transmembrane region" description="Helical" evidence="9">
    <location>
        <begin position="432"/>
        <end position="453"/>
    </location>
</feature>
<dbReference type="InterPro" id="IPR003439">
    <property type="entry name" value="ABC_transporter-like_ATP-bd"/>
</dbReference>
<evidence type="ECO:0000256" key="1">
    <source>
        <dbReference type="ARBA" id="ARBA00004141"/>
    </source>
</evidence>
<dbReference type="InterPro" id="IPR003593">
    <property type="entry name" value="AAA+_ATPase"/>
</dbReference>
<keyword evidence="4 9" id="KW-0812">Transmembrane</keyword>
<feature type="domain" description="ABC transporter" evidence="10">
    <location>
        <begin position="25"/>
        <end position="267"/>
    </location>
</feature>
<evidence type="ECO:0000256" key="4">
    <source>
        <dbReference type="ARBA" id="ARBA00022692"/>
    </source>
</evidence>
<dbReference type="PANTHER" id="PTHR48041:SF105">
    <property type="entry name" value="FI02074P"/>
    <property type="match status" value="1"/>
</dbReference>
<keyword evidence="8 9" id="KW-0472">Membrane</keyword>
<dbReference type="Pfam" id="PF00005">
    <property type="entry name" value="ABC_tran"/>
    <property type="match status" value="1"/>
</dbReference>
<dbReference type="GO" id="GO:0016887">
    <property type="term" value="F:ATP hydrolysis activity"/>
    <property type="evidence" value="ECO:0007669"/>
    <property type="project" value="InterPro"/>
</dbReference>
<evidence type="ECO:0000313" key="11">
    <source>
        <dbReference type="EMBL" id="KDR12258.1"/>
    </source>
</evidence>
<dbReference type="PANTHER" id="PTHR48041">
    <property type="entry name" value="ABC TRANSPORTER G FAMILY MEMBER 28"/>
    <property type="match status" value="1"/>
</dbReference>
<evidence type="ECO:0000256" key="3">
    <source>
        <dbReference type="ARBA" id="ARBA00022448"/>
    </source>
</evidence>
<feature type="transmembrane region" description="Helical" evidence="9">
    <location>
        <begin position="506"/>
        <end position="530"/>
    </location>
</feature>
<comment type="subcellular location">
    <subcellularLocation>
        <location evidence="1">Membrane</location>
        <topology evidence="1">Multi-pass membrane protein</topology>
    </subcellularLocation>
</comment>
<evidence type="ECO:0000256" key="2">
    <source>
        <dbReference type="ARBA" id="ARBA00005814"/>
    </source>
</evidence>
<dbReference type="CDD" id="cd03213">
    <property type="entry name" value="ABCG_EPDR"/>
    <property type="match status" value="1"/>
</dbReference>
<dbReference type="Gene3D" id="3.40.50.300">
    <property type="entry name" value="P-loop containing nucleotide triphosphate hydrolases"/>
    <property type="match status" value="1"/>
</dbReference>
<proteinExistence type="inferred from homology"/>
<name>A0A067R385_ZOONE</name>
<accession>A0A067R385</accession>
<evidence type="ECO:0000259" key="10">
    <source>
        <dbReference type="PROSITE" id="PS50893"/>
    </source>
</evidence>
<feature type="transmembrane region" description="Helical" evidence="9">
    <location>
        <begin position="402"/>
        <end position="420"/>
    </location>
</feature>
<dbReference type="InterPro" id="IPR027417">
    <property type="entry name" value="P-loop_NTPase"/>
</dbReference>